<dbReference type="OrthoDB" id="10064694at2759"/>
<evidence type="ECO:0000313" key="4">
    <source>
        <dbReference type="Proteomes" id="UP001152320"/>
    </source>
</evidence>
<accession>A0A9Q1HBJ2</accession>
<evidence type="ECO:0000313" key="3">
    <source>
        <dbReference type="EMBL" id="KAJ8040034.1"/>
    </source>
</evidence>
<evidence type="ECO:0000259" key="2">
    <source>
        <dbReference type="PROSITE" id="PS50157"/>
    </source>
</evidence>
<proteinExistence type="predicted"/>
<feature type="domain" description="C2H2-type" evidence="2">
    <location>
        <begin position="318"/>
        <end position="343"/>
    </location>
</feature>
<protein>
    <recommendedName>
        <fullName evidence="2">C2H2-type domain-containing protein</fullName>
    </recommendedName>
</protein>
<dbReference type="PROSITE" id="PS50157">
    <property type="entry name" value="ZINC_FINGER_C2H2_2"/>
    <property type="match status" value="1"/>
</dbReference>
<dbReference type="GO" id="GO:0008270">
    <property type="term" value="F:zinc ion binding"/>
    <property type="evidence" value="ECO:0007669"/>
    <property type="project" value="UniProtKB-KW"/>
</dbReference>
<dbReference type="AlphaFoldDB" id="A0A9Q1HBJ2"/>
<dbReference type="InterPro" id="IPR013087">
    <property type="entry name" value="Znf_C2H2_type"/>
</dbReference>
<keyword evidence="4" id="KW-1185">Reference proteome</keyword>
<organism evidence="3 4">
    <name type="scientific">Holothuria leucospilota</name>
    <name type="common">Black long sea cucumber</name>
    <name type="synonym">Mertensiothuria leucospilota</name>
    <dbReference type="NCBI Taxonomy" id="206669"/>
    <lineage>
        <taxon>Eukaryota</taxon>
        <taxon>Metazoa</taxon>
        <taxon>Echinodermata</taxon>
        <taxon>Eleutherozoa</taxon>
        <taxon>Echinozoa</taxon>
        <taxon>Holothuroidea</taxon>
        <taxon>Aspidochirotacea</taxon>
        <taxon>Aspidochirotida</taxon>
        <taxon>Holothuriidae</taxon>
        <taxon>Holothuria</taxon>
    </lineage>
</organism>
<reference evidence="3" key="1">
    <citation type="submission" date="2021-10" db="EMBL/GenBank/DDBJ databases">
        <title>Tropical sea cucumber genome reveals ecological adaptation and Cuvierian tubules defense mechanism.</title>
        <authorList>
            <person name="Chen T."/>
        </authorList>
    </citation>
    <scope>NUCLEOTIDE SEQUENCE</scope>
    <source>
        <strain evidence="3">Nanhai2018</strain>
        <tissue evidence="3">Muscle</tissue>
    </source>
</reference>
<dbReference type="EMBL" id="JAIZAY010000006">
    <property type="protein sequence ID" value="KAJ8040034.1"/>
    <property type="molecule type" value="Genomic_DNA"/>
</dbReference>
<keyword evidence="1" id="KW-0863">Zinc-finger</keyword>
<sequence>MKPLSNAWNNSKRYSGLVDAKKNDVRIDNPDAHYYCARTRYRLEFAMEFEESIILSADCMNKINVGGLAVSRYHQVNKIFPTDDAPNLPDHDFPMGSNYKLTPSGYLQLNRDKSKPKVTKDKLGRDIFPAPRSGPAFVFNRAASFRSVSSNLTAEERRTKEAIVFDSAMGRLSEYWHGAQFDSHPVTVYSEKCTEVDRPFNDYIDVHGALKTATRKKLKGTNDALQAEIDFLARHSDRRIGELTMLKCEDTNCDHCSGSVPSSALLKVRLHGGMPTPVTDTSICKEGDSHYFTYSQAIRRQFQPPDEEMVIFQLKELGKCDVKGCRYVFASKKDLAQHSKLFH</sequence>
<dbReference type="PROSITE" id="PS00028">
    <property type="entry name" value="ZINC_FINGER_C2H2_1"/>
    <property type="match status" value="1"/>
</dbReference>
<comment type="caution">
    <text evidence="3">The sequence shown here is derived from an EMBL/GenBank/DDBJ whole genome shotgun (WGS) entry which is preliminary data.</text>
</comment>
<dbReference type="Proteomes" id="UP001152320">
    <property type="component" value="Chromosome 6"/>
</dbReference>
<keyword evidence="1" id="KW-0479">Metal-binding</keyword>
<evidence type="ECO:0000256" key="1">
    <source>
        <dbReference type="PROSITE-ProRule" id="PRU00042"/>
    </source>
</evidence>
<gene>
    <name evidence="3" type="ORF">HOLleu_14220</name>
</gene>
<keyword evidence="1" id="KW-0862">Zinc</keyword>
<name>A0A9Q1HBJ2_HOLLE</name>